<feature type="binding site" evidence="10">
    <location>
        <position position="33"/>
    </location>
    <ligand>
        <name>Mn(2+)</name>
        <dbReference type="ChEBI" id="CHEBI:29035"/>
    </ligand>
</feature>
<evidence type="ECO:0000256" key="6">
    <source>
        <dbReference type="ARBA" id="ARBA00022842"/>
    </source>
</evidence>
<comment type="cofactor">
    <cofactor evidence="10">
        <name>Mg(2+)</name>
        <dbReference type="ChEBI" id="CHEBI:18420"/>
    </cofactor>
    <text evidence="10">Binds 1 Mg(2+) ion per subunit. The magnesium ion binds only when substrate is bound.</text>
</comment>
<dbReference type="HAMAP" id="MF_00202">
    <property type="entry name" value="Idi"/>
    <property type="match status" value="1"/>
</dbReference>
<dbReference type="PANTHER" id="PTHR10885">
    <property type="entry name" value="ISOPENTENYL-DIPHOSPHATE DELTA-ISOMERASE"/>
    <property type="match status" value="1"/>
</dbReference>
<comment type="pathway">
    <text evidence="1 10">Isoprenoid biosynthesis; dimethylallyl diphosphate biosynthesis; dimethylallyl diphosphate from isopentenyl diphosphate: step 1/1.</text>
</comment>
<feature type="active site" evidence="10">
    <location>
        <position position="116"/>
    </location>
</feature>
<organism evidence="13 14">
    <name type="scientific">Actinomycetospora aeridis</name>
    <dbReference type="NCBI Taxonomy" id="3129231"/>
    <lineage>
        <taxon>Bacteria</taxon>
        <taxon>Bacillati</taxon>
        <taxon>Actinomycetota</taxon>
        <taxon>Actinomycetes</taxon>
        <taxon>Pseudonocardiales</taxon>
        <taxon>Pseudonocardiaceae</taxon>
        <taxon>Actinomycetospora</taxon>
    </lineage>
</organism>
<keyword evidence="8 10" id="KW-0414">Isoprene biosynthesis</keyword>
<dbReference type="SUPFAM" id="SSF55811">
    <property type="entry name" value="Nudix"/>
    <property type="match status" value="1"/>
</dbReference>
<feature type="binding site" evidence="10">
    <location>
        <position position="70"/>
    </location>
    <ligand>
        <name>Mn(2+)</name>
        <dbReference type="ChEBI" id="CHEBI:29035"/>
    </ligand>
</feature>
<comment type="function">
    <text evidence="10">Catalyzes the 1,3-allylic rearrangement of the homoallylic substrate isopentenyl (IPP) to its highly electrophilic allylic isomer, dimethylallyl diphosphate (DMAPP).</text>
</comment>
<dbReference type="CDD" id="cd02885">
    <property type="entry name" value="NUDIX_IPP_Isomerase"/>
    <property type="match status" value="1"/>
</dbReference>
<feature type="binding site" evidence="10">
    <location>
        <position position="116"/>
    </location>
    <ligand>
        <name>Mn(2+)</name>
        <dbReference type="ChEBI" id="CHEBI:29035"/>
    </ligand>
</feature>
<dbReference type="EMBL" id="JBBEGL010000001">
    <property type="protein sequence ID" value="MEJ2884923.1"/>
    <property type="molecule type" value="Genomic_DNA"/>
</dbReference>
<dbReference type="RefSeq" id="WP_337711420.1">
    <property type="nucleotide sequence ID" value="NZ_JBBEGL010000001.1"/>
</dbReference>
<dbReference type="PROSITE" id="PS51462">
    <property type="entry name" value="NUDIX"/>
    <property type="match status" value="1"/>
</dbReference>
<dbReference type="InterPro" id="IPR000086">
    <property type="entry name" value="NUDIX_hydrolase_dom"/>
</dbReference>
<evidence type="ECO:0000313" key="14">
    <source>
        <dbReference type="Proteomes" id="UP001370100"/>
    </source>
</evidence>
<proteinExistence type="inferred from homology"/>
<evidence type="ECO:0000256" key="5">
    <source>
        <dbReference type="ARBA" id="ARBA00022723"/>
    </source>
</evidence>
<feature type="domain" description="Nudix hydrolase" evidence="12">
    <location>
        <begin position="31"/>
        <end position="166"/>
    </location>
</feature>
<dbReference type="Pfam" id="PF00293">
    <property type="entry name" value="NUDIX"/>
    <property type="match status" value="1"/>
</dbReference>
<keyword evidence="9 10" id="KW-0413">Isomerase</keyword>
<evidence type="ECO:0000256" key="7">
    <source>
        <dbReference type="ARBA" id="ARBA00023211"/>
    </source>
</evidence>
<evidence type="ECO:0000259" key="12">
    <source>
        <dbReference type="PROSITE" id="PS51462"/>
    </source>
</evidence>
<gene>
    <name evidence="10 13" type="primary">idi</name>
    <name evidence="13" type="ORF">WCD41_00565</name>
</gene>
<keyword evidence="6 10" id="KW-0460">Magnesium</keyword>
<dbReference type="InterPro" id="IPR011876">
    <property type="entry name" value="IsopentenylPP_isomerase_typ1"/>
</dbReference>
<comment type="cofactor">
    <cofactor evidence="10">
        <name>Mn(2+)</name>
        <dbReference type="ChEBI" id="CHEBI:29035"/>
    </cofactor>
    <text evidence="10">Binds 1 Mn(2+) ion per subunit.</text>
</comment>
<evidence type="ECO:0000256" key="2">
    <source>
        <dbReference type="ARBA" id="ARBA00007579"/>
    </source>
</evidence>
<evidence type="ECO:0000256" key="8">
    <source>
        <dbReference type="ARBA" id="ARBA00023229"/>
    </source>
</evidence>
<feature type="binding site" evidence="10">
    <location>
        <position position="26"/>
    </location>
    <ligand>
        <name>Mn(2+)</name>
        <dbReference type="ChEBI" id="CHEBI:29035"/>
    </ligand>
</feature>
<comment type="catalytic activity">
    <reaction evidence="10">
        <text>isopentenyl diphosphate = dimethylallyl diphosphate</text>
        <dbReference type="Rhea" id="RHEA:23284"/>
        <dbReference type="ChEBI" id="CHEBI:57623"/>
        <dbReference type="ChEBI" id="CHEBI:128769"/>
        <dbReference type="EC" id="5.3.3.2"/>
    </reaction>
</comment>
<dbReference type="InterPro" id="IPR056375">
    <property type="entry name" value="Idi_bact"/>
</dbReference>
<name>A0ABU8MY70_9PSEU</name>
<evidence type="ECO:0000256" key="4">
    <source>
        <dbReference type="ARBA" id="ARBA00022490"/>
    </source>
</evidence>
<dbReference type="PIRSF" id="PIRSF018427">
    <property type="entry name" value="Isopntndiph_ism"/>
    <property type="match status" value="1"/>
</dbReference>
<comment type="subcellular location">
    <subcellularLocation>
        <location evidence="10">Cytoplasm</location>
    </subcellularLocation>
</comment>
<keyword evidence="5 10" id="KW-0479">Metal-binding</keyword>
<protein>
    <recommendedName>
        <fullName evidence="3 10">Isopentenyl-diphosphate Delta-isomerase</fullName>
        <shortName evidence="10">IPP isomerase</shortName>
        <ecNumber evidence="3 10">5.3.3.2</ecNumber>
    </recommendedName>
    <alternativeName>
        <fullName evidence="10">IPP:DMAPP isomerase</fullName>
    </alternativeName>
    <alternativeName>
        <fullName evidence="10">Isopentenyl pyrophosphate isomerase</fullName>
    </alternativeName>
</protein>
<dbReference type="Proteomes" id="UP001370100">
    <property type="component" value="Unassembled WGS sequence"/>
</dbReference>
<evidence type="ECO:0000256" key="10">
    <source>
        <dbReference type="HAMAP-Rule" id="MF_00202"/>
    </source>
</evidence>
<evidence type="ECO:0000256" key="1">
    <source>
        <dbReference type="ARBA" id="ARBA00004826"/>
    </source>
</evidence>
<evidence type="ECO:0000256" key="11">
    <source>
        <dbReference type="SAM" id="MobiDB-lite"/>
    </source>
</evidence>
<dbReference type="NCBIfam" id="TIGR02150">
    <property type="entry name" value="IPP_isom_1"/>
    <property type="match status" value="1"/>
</dbReference>
<keyword evidence="14" id="KW-1185">Reference proteome</keyword>
<keyword evidence="7 10" id="KW-0464">Manganese</keyword>
<feature type="binding site" evidence="10">
    <location>
        <position position="88"/>
    </location>
    <ligand>
        <name>Mg(2+)</name>
        <dbReference type="ChEBI" id="CHEBI:18420"/>
    </ligand>
</feature>
<dbReference type="PANTHER" id="PTHR10885:SF0">
    <property type="entry name" value="ISOPENTENYL-DIPHOSPHATE DELTA-ISOMERASE"/>
    <property type="match status" value="1"/>
</dbReference>
<feature type="active site" evidence="10">
    <location>
        <position position="68"/>
    </location>
</feature>
<dbReference type="GO" id="GO:0004452">
    <property type="term" value="F:isopentenyl-diphosphate delta-isomerase activity"/>
    <property type="evidence" value="ECO:0007669"/>
    <property type="project" value="UniProtKB-EC"/>
</dbReference>
<accession>A0ABU8MY70</accession>
<keyword evidence="4 10" id="KW-0963">Cytoplasm</keyword>
<feature type="region of interest" description="Disordered" evidence="11">
    <location>
        <begin position="176"/>
        <end position="207"/>
    </location>
</feature>
<evidence type="ECO:0000256" key="3">
    <source>
        <dbReference type="ARBA" id="ARBA00012057"/>
    </source>
</evidence>
<comment type="caution">
    <text evidence="13">The sequence shown here is derived from an EMBL/GenBank/DDBJ whole genome shotgun (WGS) entry which is preliminary data.</text>
</comment>
<comment type="similarity">
    <text evidence="2 10">Belongs to the IPP isomerase type 1 family.</text>
</comment>
<dbReference type="InterPro" id="IPR015797">
    <property type="entry name" value="NUDIX_hydrolase-like_dom_sf"/>
</dbReference>
<dbReference type="EC" id="5.3.3.2" evidence="3 10"/>
<dbReference type="Gene3D" id="3.90.79.10">
    <property type="entry name" value="Nucleoside Triphosphate Pyrophosphohydrolase"/>
    <property type="match status" value="1"/>
</dbReference>
<feature type="binding site" evidence="10">
    <location>
        <position position="114"/>
    </location>
    <ligand>
        <name>Mn(2+)</name>
        <dbReference type="ChEBI" id="CHEBI:29035"/>
    </ligand>
</feature>
<sequence>MGITERVVLLDEAGAVAGTAAKADVHHAATPLHLAFSCYVFDEHGELVVTRRARSKATFPGVWTNSFCGHPEPGEPMDVAVRRRARQELGIELDGLRLVLPGFRYRAEQGGVIENEMCPVFVARTADVPRDPDPGEVDEIRTVAWALFRDDVLADSWPGISPWCADQVRALAGLGPDPGGWAPGDPGSLPPAAFLASVGPGSMTRDR</sequence>
<evidence type="ECO:0000313" key="13">
    <source>
        <dbReference type="EMBL" id="MEJ2884923.1"/>
    </source>
</evidence>
<evidence type="ECO:0000256" key="9">
    <source>
        <dbReference type="ARBA" id="ARBA00023235"/>
    </source>
</evidence>
<dbReference type="NCBIfam" id="NF002995">
    <property type="entry name" value="PRK03759.1"/>
    <property type="match status" value="1"/>
</dbReference>
<reference evidence="13 14" key="1">
    <citation type="submission" date="2024-03" db="EMBL/GenBank/DDBJ databases">
        <title>Actinomycetospora sp. OC33-EN06, a novel actinomycete isolated from wild orchid (Aerides multiflora).</title>
        <authorList>
            <person name="Suriyachadkun C."/>
        </authorList>
    </citation>
    <scope>NUCLEOTIDE SEQUENCE [LARGE SCALE GENOMIC DNA]</scope>
    <source>
        <strain evidence="13 14">OC33-EN06</strain>
    </source>
</reference>